<dbReference type="InterPro" id="IPR011989">
    <property type="entry name" value="ARM-like"/>
</dbReference>
<evidence type="ECO:0000313" key="6">
    <source>
        <dbReference type="EMBL" id="KAJ6247409.1"/>
    </source>
</evidence>
<dbReference type="SUPFAM" id="SSF48371">
    <property type="entry name" value="ARM repeat"/>
    <property type="match status" value="1"/>
</dbReference>
<keyword evidence="3" id="KW-0653">Protein transport</keyword>
<organism evidence="5 7">
    <name type="scientific">Anaeramoeba flamelloides</name>
    <dbReference type="NCBI Taxonomy" id="1746091"/>
    <lineage>
        <taxon>Eukaryota</taxon>
        <taxon>Metamonada</taxon>
        <taxon>Anaeramoebidae</taxon>
        <taxon>Anaeramoeba</taxon>
    </lineage>
</organism>
<evidence type="ECO:0000313" key="7">
    <source>
        <dbReference type="Proteomes" id="UP001146793"/>
    </source>
</evidence>
<comment type="similarity">
    <text evidence="1">Belongs to the importin alpha family.</text>
</comment>
<evidence type="ECO:0000256" key="3">
    <source>
        <dbReference type="ARBA" id="ARBA00022927"/>
    </source>
</evidence>
<dbReference type="Proteomes" id="UP001150062">
    <property type="component" value="Unassembled WGS sequence"/>
</dbReference>
<dbReference type="AlphaFoldDB" id="A0AAV7YFN1"/>
<evidence type="ECO:0000256" key="1">
    <source>
        <dbReference type="ARBA" id="ARBA00010394"/>
    </source>
</evidence>
<dbReference type="SMART" id="SM00185">
    <property type="entry name" value="ARM"/>
    <property type="match status" value="2"/>
</dbReference>
<sequence length="246" mass="28439">MSNFQRKLNKRKNKYKSKTNKQDSLMKRVGLVVQLSKNRRDQKLSNKRILISSFSQIKPPKLSEWERVKLPHKNQLYFMKNDLESNDDDLKKKTLCLIRRMITVEDNPPLSFVIASGIIENIVNFAENSTDPYILFESCWIICNVASGSTTYTQTLFRYNIVNIFANLLKTKNTAVFELVVWAFGNLAGGEMKYRELILENDNVLSRILSYSSILNPPDSLITIVCWSLSNLVNVNNRTHQNQVIN</sequence>
<name>A0AAV7YFN1_9EUKA</name>
<keyword evidence="8" id="KW-1185">Reference proteome</keyword>
<evidence type="ECO:0000313" key="5">
    <source>
        <dbReference type="EMBL" id="KAJ3428652.1"/>
    </source>
</evidence>
<keyword evidence="2" id="KW-0813">Transport</keyword>
<dbReference type="InterPro" id="IPR000225">
    <property type="entry name" value="Armadillo"/>
</dbReference>
<dbReference type="EMBL" id="JANTQA010000057">
    <property type="protein sequence ID" value="KAJ3428652.1"/>
    <property type="molecule type" value="Genomic_DNA"/>
</dbReference>
<dbReference type="GO" id="GO:0015031">
    <property type="term" value="P:protein transport"/>
    <property type="evidence" value="ECO:0007669"/>
    <property type="project" value="UniProtKB-KW"/>
</dbReference>
<evidence type="ECO:0000256" key="4">
    <source>
        <dbReference type="SAM" id="MobiDB-lite"/>
    </source>
</evidence>
<dbReference type="Gene3D" id="1.25.10.10">
    <property type="entry name" value="Leucine-rich Repeat Variant"/>
    <property type="match status" value="1"/>
</dbReference>
<evidence type="ECO:0000313" key="8">
    <source>
        <dbReference type="Proteomes" id="UP001150062"/>
    </source>
</evidence>
<reference evidence="6" key="1">
    <citation type="submission" date="2022-08" db="EMBL/GenBank/DDBJ databases">
        <title>Novel sulfate-reducing endosymbionts in the free-living metamonad Anaeramoeba.</title>
        <authorList>
            <person name="Jerlstrom-Hultqvist J."/>
            <person name="Cepicka I."/>
            <person name="Gallot-Lavallee L."/>
            <person name="Salas-Leiva D."/>
            <person name="Curtis B.A."/>
            <person name="Zahonova K."/>
            <person name="Pipaliya S."/>
            <person name="Dacks J."/>
            <person name="Roger A.J."/>
        </authorList>
    </citation>
    <scope>NUCLEOTIDE SEQUENCE</scope>
    <source>
        <strain evidence="6">Schooner1</strain>
    </source>
</reference>
<dbReference type="PANTHER" id="PTHR23316">
    <property type="entry name" value="IMPORTIN ALPHA"/>
    <property type="match status" value="1"/>
</dbReference>
<dbReference type="EMBL" id="JAOAOG010000127">
    <property type="protein sequence ID" value="KAJ6247409.1"/>
    <property type="molecule type" value="Genomic_DNA"/>
</dbReference>
<gene>
    <name evidence="5" type="ORF">M0812_23980</name>
    <name evidence="6" type="ORF">M0813_18938</name>
</gene>
<feature type="region of interest" description="Disordered" evidence="4">
    <location>
        <begin position="1"/>
        <end position="21"/>
    </location>
</feature>
<dbReference type="Proteomes" id="UP001146793">
    <property type="component" value="Unassembled WGS sequence"/>
</dbReference>
<comment type="caution">
    <text evidence="5">The sequence shown here is derived from an EMBL/GenBank/DDBJ whole genome shotgun (WGS) entry which is preliminary data.</text>
</comment>
<protein>
    <submittedName>
        <fullName evidence="5">Importin subunit alpha-8</fullName>
    </submittedName>
</protein>
<proteinExistence type="inferred from homology"/>
<feature type="compositionally biased region" description="Basic residues" evidence="4">
    <location>
        <begin position="7"/>
        <end position="19"/>
    </location>
</feature>
<dbReference type="InterPro" id="IPR016024">
    <property type="entry name" value="ARM-type_fold"/>
</dbReference>
<evidence type="ECO:0000256" key="2">
    <source>
        <dbReference type="ARBA" id="ARBA00022448"/>
    </source>
</evidence>
<accession>A0AAV7YFN1</accession>
<reference evidence="5" key="2">
    <citation type="submission" date="2022-08" db="EMBL/GenBank/DDBJ databases">
        <title>Novel sulphate-reducing endosymbionts in the free-living metamonad Anaeramoeba.</title>
        <authorList>
            <person name="Jerlstrom-Hultqvist J."/>
            <person name="Cepicka I."/>
            <person name="Gallot-Lavallee L."/>
            <person name="Salas-Leiva D."/>
            <person name="Curtis B.A."/>
            <person name="Zahonova K."/>
            <person name="Pipaliya S."/>
            <person name="Dacks J."/>
            <person name="Roger A.J."/>
        </authorList>
    </citation>
    <scope>NUCLEOTIDE SEQUENCE</scope>
    <source>
        <strain evidence="5">Busselton2</strain>
    </source>
</reference>